<dbReference type="InterPro" id="IPR020845">
    <property type="entry name" value="AMP-binding_CS"/>
</dbReference>
<dbReference type="PATRIC" id="fig|1299334.3.peg.5318"/>
<protein>
    <submittedName>
        <fullName evidence="2">AMP-binding enzyme family protein</fullName>
    </submittedName>
</protein>
<comment type="caution">
    <text evidence="2">The sequence shown here is derived from an EMBL/GenBank/DDBJ whole genome shotgun (WGS) entry which is preliminary data.</text>
</comment>
<dbReference type="AlphaFoldDB" id="X8API3"/>
<feature type="domain" description="AMP-dependent synthetase/ligase" evidence="1">
    <location>
        <begin position="30"/>
        <end position="56"/>
    </location>
</feature>
<gene>
    <name evidence="2" type="ORF">I553_7941</name>
</gene>
<dbReference type="Gene3D" id="3.40.50.12780">
    <property type="entry name" value="N-terminal domain of ligase-like"/>
    <property type="match status" value="1"/>
</dbReference>
<reference evidence="2" key="1">
    <citation type="submission" date="2014-01" db="EMBL/GenBank/DDBJ databases">
        <authorList>
            <person name="Brown-Elliot B."/>
            <person name="Wallace R."/>
            <person name="Lenaerts A."/>
            <person name="Ordway D."/>
            <person name="DeGroote M.A."/>
            <person name="Parker T."/>
            <person name="Sizemore C."/>
            <person name="Tallon L.J."/>
            <person name="Sadzewicz L.K."/>
            <person name="Sengamalay N."/>
            <person name="Fraser C.M."/>
            <person name="Hine E."/>
            <person name="Shefchek K.A."/>
            <person name="Das S.P."/>
            <person name="Tettelin H."/>
        </authorList>
    </citation>
    <scope>NUCLEOTIDE SEQUENCE [LARGE SCALE GENOMIC DNA]</scope>
    <source>
        <strain evidence="2">4042</strain>
    </source>
</reference>
<dbReference type="SUPFAM" id="SSF56801">
    <property type="entry name" value="Acetyl-CoA synthetase-like"/>
    <property type="match status" value="1"/>
</dbReference>
<dbReference type="InterPro" id="IPR042099">
    <property type="entry name" value="ANL_N_sf"/>
</dbReference>
<dbReference type="Pfam" id="PF00501">
    <property type="entry name" value="AMP-binding"/>
    <property type="match status" value="1"/>
</dbReference>
<organism evidence="2">
    <name type="scientific">Mycobacterium xenopi 4042</name>
    <dbReference type="NCBI Taxonomy" id="1299334"/>
    <lineage>
        <taxon>Bacteria</taxon>
        <taxon>Bacillati</taxon>
        <taxon>Actinomycetota</taxon>
        <taxon>Actinomycetes</taxon>
        <taxon>Mycobacteriales</taxon>
        <taxon>Mycobacteriaceae</taxon>
        <taxon>Mycobacterium</taxon>
    </lineage>
</organism>
<name>X8API3_MYCXE</name>
<evidence type="ECO:0000313" key="2">
    <source>
        <dbReference type="EMBL" id="EUA33529.1"/>
    </source>
</evidence>
<evidence type="ECO:0000259" key="1">
    <source>
        <dbReference type="Pfam" id="PF00501"/>
    </source>
</evidence>
<accession>X8API3</accession>
<dbReference type="PROSITE" id="PS00455">
    <property type="entry name" value="AMP_BINDING"/>
    <property type="match status" value="1"/>
</dbReference>
<sequence>MITTTDLAGRLAGHDAVVIDANDPAVDRQPSTALPLPDPDDVAYLIYTSGTTGRPRAWPSRTAA</sequence>
<dbReference type="EMBL" id="JAOB01000047">
    <property type="protein sequence ID" value="EUA33529.1"/>
    <property type="molecule type" value="Genomic_DNA"/>
</dbReference>
<proteinExistence type="predicted"/>
<dbReference type="InterPro" id="IPR000873">
    <property type="entry name" value="AMP-dep_synth/lig_dom"/>
</dbReference>